<name>A0A073IMJ1_9RHOB</name>
<dbReference type="AlphaFoldDB" id="A0A073IMJ1"/>
<dbReference type="Proteomes" id="UP000027734">
    <property type="component" value="Unassembled WGS sequence"/>
</dbReference>
<protein>
    <recommendedName>
        <fullName evidence="3">Helix-turn-helix domain-containing protein</fullName>
    </recommendedName>
</protein>
<comment type="caution">
    <text evidence="1">The sequence shown here is derived from an EMBL/GenBank/DDBJ whole genome shotgun (WGS) entry which is preliminary data.</text>
</comment>
<sequence length="128" mass="14223">MAGKPYKASKKGAGRHVQLPEWLQASEAWGSLPVGPRALYVELKRRFNGSNNGSVILSYRDAAKSVNAHRNTVGRWFAELEARGFIIMAQAPHLGPSGIGQSSHWTLTEYPTNDMKPATKDFVRWSEK</sequence>
<proteinExistence type="predicted"/>
<gene>
    <name evidence="1" type="ORF">DSW25_02050</name>
</gene>
<accession>A0A073IMJ1</accession>
<dbReference type="EMBL" id="JAMC01000001">
    <property type="protein sequence ID" value="KEJ90721.1"/>
    <property type="molecule type" value="Genomic_DNA"/>
</dbReference>
<evidence type="ECO:0000313" key="1">
    <source>
        <dbReference type="EMBL" id="KEJ90721.1"/>
    </source>
</evidence>
<dbReference type="RefSeq" id="WP_025059101.1">
    <property type="nucleotide sequence ID" value="NZ_JAMC01000001.1"/>
</dbReference>
<dbReference type="OrthoDB" id="6058756at2"/>
<evidence type="ECO:0000313" key="2">
    <source>
        <dbReference type="Proteomes" id="UP000027734"/>
    </source>
</evidence>
<keyword evidence="2" id="KW-1185">Reference proteome</keyword>
<dbReference type="eggNOG" id="COG1414">
    <property type="taxonomic scope" value="Bacteria"/>
</dbReference>
<organism evidence="1 2">
    <name type="scientific">Sulfitobacter donghicola DSW-25 = KCTC 12864 = JCM 14565</name>
    <dbReference type="NCBI Taxonomy" id="1300350"/>
    <lineage>
        <taxon>Bacteria</taxon>
        <taxon>Pseudomonadati</taxon>
        <taxon>Pseudomonadota</taxon>
        <taxon>Alphaproteobacteria</taxon>
        <taxon>Rhodobacterales</taxon>
        <taxon>Roseobacteraceae</taxon>
        <taxon>Sulfitobacter</taxon>
    </lineage>
</organism>
<reference evidence="1 2" key="1">
    <citation type="submission" date="2014-01" db="EMBL/GenBank/DDBJ databases">
        <title>Sulfitobacter donghicola JCM 14565 Genome Sequencing.</title>
        <authorList>
            <person name="Lai Q."/>
            <person name="Hong Z."/>
        </authorList>
    </citation>
    <scope>NUCLEOTIDE SEQUENCE [LARGE SCALE GENOMIC DNA]</scope>
    <source>
        <strain evidence="1 2">JCM 14565</strain>
    </source>
</reference>
<dbReference type="STRING" id="1300350.Z948_1698"/>
<evidence type="ECO:0008006" key="3">
    <source>
        <dbReference type="Google" id="ProtNLM"/>
    </source>
</evidence>